<accession>A0AAN8JAM6</accession>
<comment type="caution">
    <text evidence="3">The sequence shown here is derived from an EMBL/GenBank/DDBJ whole genome shotgun (WGS) entry which is preliminary data.</text>
</comment>
<dbReference type="InterPro" id="IPR000595">
    <property type="entry name" value="cNMP-bd_dom"/>
</dbReference>
<dbReference type="PROSITE" id="PS50042">
    <property type="entry name" value="CNMP_BINDING_3"/>
    <property type="match status" value="2"/>
</dbReference>
<dbReference type="CDD" id="cd00038">
    <property type="entry name" value="CAP_ED"/>
    <property type="match status" value="1"/>
</dbReference>
<dbReference type="AlphaFoldDB" id="A0AAN8JAM6"/>
<organism evidence="3 4">
    <name type="scientific">Patella caerulea</name>
    <name type="common">Rayed Mediterranean limpet</name>
    <dbReference type="NCBI Taxonomy" id="87958"/>
    <lineage>
        <taxon>Eukaryota</taxon>
        <taxon>Metazoa</taxon>
        <taxon>Spiralia</taxon>
        <taxon>Lophotrochozoa</taxon>
        <taxon>Mollusca</taxon>
        <taxon>Gastropoda</taxon>
        <taxon>Patellogastropoda</taxon>
        <taxon>Patelloidea</taxon>
        <taxon>Patellidae</taxon>
        <taxon>Patella</taxon>
    </lineage>
</organism>
<dbReference type="Proteomes" id="UP001347796">
    <property type="component" value="Unassembled WGS sequence"/>
</dbReference>
<dbReference type="InterPro" id="IPR018488">
    <property type="entry name" value="cNMP-bd_CS"/>
</dbReference>
<reference evidence="3 4" key="1">
    <citation type="submission" date="2024-01" db="EMBL/GenBank/DDBJ databases">
        <title>The genome of the rayed Mediterranean limpet Patella caerulea (Linnaeus, 1758).</title>
        <authorList>
            <person name="Anh-Thu Weber A."/>
            <person name="Halstead-Nussloch G."/>
        </authorList>
    </citation>
    <scope>NUCLEOTIDE SEQUENCE [LARGE SCALE GENOMIC DNA]</scope>
    <source>
        <strain evidence="3">AATW-2023a</strain>
        <tissue evidence="3">Whole specimen</tissue>
    </source>
</reference>
<dbReference type="InterPro" id="IPR014710">
    <property type="entry name" value="RmlC-like_jellyroll"/>
</dbReference>
<dbReference type="InterPro" id="IPR018490">
    <property type="entry name" value="cNMP-bd_dom_sf"/>
</dbReference>
<proteinExistence type="predicted"/>
<sequence>MAGKEKIGGIDLLRLAAGKIIQDISMEKLKETDLCSQTDKLYRLTQHLMRERSIFLPKYGIFAQLEERLEPVVDHAGRTLKPADTQKLFKESKLSNLLKKRKTSLKGRERHTSGCSTSVDEGLEDAFQDENARRNSLLVRARASAIVHAALWDKKHSNAEPVPTNGLKKLTNVVVKRKRNSTLPHVANGLDKIAILRKNVNTIENKFKALTHKAATKLDTNAKVQLNLPDIDDYRPSRFQVRGEASLMFRRYAKIIIIIHLWLRMLLNNDKCNWEKELKSFVDIAVGIEENQQPELMQKAGLSFDKSYFKTNKQISLSSEVRKTLTTRASARTPEMLKQVLLGLQSLQSLGEYPIQTQEKLCQVAWYQKVPSRKAIVRQGHPSECFYFVLGGTAFVKKIVEDPDTGEPISTTVAKLTKGQSFGEVGLIFNNNRTATVESASEMEMLVVGKADFYQIFMNTDDPEQESSHIIYLRQQPLLKYWPIDVLKKEPGSCLLHYFKRGTLVCENGKQSDWIYFIKSGTCEAIQSLKAAQPRPMKSMKSGFLFSEFGVGRSAPRIDSGIKRKSSRGDVDDEVFHEMNSYYTDLREKLHKTNKNVGLHLPEINQKPGVQIMITSPRTEEDEAEETTSIRLPAAQPRRETCSASLSRSALGSSKYNRLSDGHCVLPPPAALKKSVRPKSTPGADKPTSQLDSRIFVKVELLQAKDVFGVNTLKFVEHEYSNVPSVSLVSKGAEIVMLSKRLFLKYADDRVKKNVTDSIRYYPREATLQENLQIKVDWEKYRRSVIDDTLKMCKELKSVSGLV</sequence>
<dbReference type="Gene3D" id="2.60.120.10">
    <property type="entry name" value="Jelly Rolls"/>
    <property type="match status" value="2"/>
</dbReference>
<evidence type="ECO:0000256" key="1">
    <source>
        <dbReference type="SAM" id="MobiDB-lite"/>
    </source>
</evidence>
<keyword evidence="4" id="KW-1185">Reference proteome</keyword>
<name>A0AAN8JAM6_PATCE</name>
<evidence type="ECO:0000313" key="3">
    <source>
        <dbReference type="EMBL" id="KAK6172581.1"/>
    </source>
</evidence>
<dbReference type="Pfam" id="PF00027">
    <property type="entry name" value="cNMP_binding"/>
    <property type="match status" value="1"/>
</dbReference>
<dbReference type="PROSITE" id="PS00889">
    <property type="entry name" value="CNMP_BINDING_2"/>
    <property type="match status" value="1"/>
</dbReference>
<dbReference type="SUPFAM" id="SSF51206">
    <property type="entry name" value="cAMP-binding domain-like"/>
    <property type="match status" value="2"/>
</dbReference>
<evidence type="ECO:0000313" key="4">
    <source>
        <dbReference type="Proteomes" id="UP001347796"/>
    </source>
</evidence>
<dbReference type="PANTHER" id="PTHR23011:SF28">
    <property type="entry name" value="CYCLIC NUCLEOTIDE-BINDING DOMAIN CONTAINING PROTEIN"/>
    <property type="match status" value="1"/>
</dbReference>
<feature type="region of interest" description="Disordered" evidence="1">
    <location>
        <begin position="669"/>
        <end position="689"/>
    </location>
</feature>
<protein>
    <recommendedName>
        <fullName evidence="2">Cyclic nucleotide-binding domain-containing protein</fullName>
    </recommendedName>
</protein>
<feature type="domain" description="Cyclic nucleotide-binding" evidence="2">
    <location>
        <begin position="367"/>
        <end position="462"/>
    </location>
</feature>
<feature type="domain" description="Cyclic nucleotide-binding" evidence="2">
    <location>
        <begin position="497"/>
        <end position="557"/>
    </location>
</feature>
<gene>
    <name evidence="3" type="ORF">SNE40_016208</name>
</gene>
<evidence type="ECO:0000259" key="2">
    <source>
        <dbReference type="PROSITE" id="PS50042"/>
    </source>
</evidence>
<dbReference type="EMBL" id="JAZGQO010000011">
    <property type="protein sequence ID" value="KAK6172581.1"/>
    <property type="molecule type" value="Genomic_DNA"/>
</dbReference>
<dbReference type="PANTHER" id="PTHR23011">
    <property type="entry name" value="CYCLIC NUCLEOTIDE-BINDING DOMAIN CONTAINING PROTEIN"/>
    <property type="match status" value="1"/>
</dbReference>